<gene>
    <name evidence="2" type="ORF">CLV32_1985</name>
</gene>
<comment type="caution">
    <text evidence="2">The sequence shown here is derived from an EMBL/GenBank/DDBJ whole genome shotgun (WGS) entry which is preliminary data.</text>
</comment>
<dbReference type="NCBIfam" id="TIGR04131">
    <property type="entry name" value="Bac_Flav_CTERM"/>
    <property type="match status" value="1"/>
</dbReference>
<name>A0A4R6ILI1_9SPHI</name>
<dbReference type="InterPro" id="IPR026341">
    <property type="entry name" value="T9SS_type_B"/>
</dbReference>
<organism evidence="2 3">
    <name type="scientific">Pedobacter duraquae</name>
    <dbReference type="NCBI Taxonomy" id="425511"/>
    <lineage>
        <taxon>Bacteria</taxon>
        <taxon>Pseudomonadati</taxon>
        <taxon>Bacteroidota</taxon>
        <taxon>Sphingobacteriia</taxon>
        <taxon>Sphingobacteriales</taxon>
        <taxon>Sphingobacteriaceae</taxon>
        <taxon>Pedobacter</taxon>
    </lineage>
</organism>
<accession>A0A4R6ILI1</accession>
<evidence type="ECO:0000313" key="2">
    <source>
        <dbReference type="EMBL" id="TDO22999.1"/>
    </source>
</evidence>
<dbReference type="Gene3D" id="2.60.40.10">
    <property type="entry name" value="Immunoglobulins"/>
    <property type="match status" value="2"/>
</dbReference>
<sequence length="638" mass="68514">MPFKTLQIILCCMLGFSLSIQAQIVCTGSLGDPVVNIDFGRGTANYGPSLNSNTNYRYKDSGKPDDGDYAIVKSTNGMHVGDWHQITNHTPDDPNGYMMLVNASTNPGIFYETSVSQLCPNTTYEFSAWAINILTYSGKKPNLIFSILGSDGKTELVTPYATGDIPEGTASDWKKYGFLFTTPSNVSDVIIRITNAGPGGIGNDLALDDITFRACGPTIVPKFSNTSANSTAICEGDNYSVTLSAAVSAGYNAPSFQWQRNTGTSWTDLPGQNATTYTTSFTNAIAGNYKYRLAVAEGNNINSANCRILSPELNVLVNPNLPPVISGSGSVCLNETILLTVPEGKAYSWTGPNNFSANTRAISIPFATYAMSGTYRVTYTSLTDCINSNTTQLTVEVPPAPQVSSNVEICAGTATELKASGGSSYIWTPTTGLSNPNVANPIASPSATTTYSVAISNGLCTATRQVKVTVIKNATADAGTDQKMIQGQSIQLHGKLSGDNLTYYWSPADYLDDPTKLNPIASPVKDIIYTLNVISANCVSAADQVFIRVFQKLNIPNTFSPNNDNVNDTWEIEALETYPEATIKVFNRNGETVYTGTSKSAPWNGKYNGQILPAGAYYYIITLNSDIKNISGWLMIVR</sequence>
<dbReference type="Pfam" id="PF13585">
    <property type="entry name" value="CHU_C"/>
    <property type="match status" value="1"/>
</dbReference>
<dbReference type="Proteomes" id="UP000295499">
    <property type="component" value="Unassembled WGS sequence"/>
</dbReference>
<keyword evidence="3" id="KW-1185">Reference proteome</keyword>
<dbReference type="Gene3D" id="2.60.120.260">
    <property type="entry name" value="Galactose-binding domain-like"/>
    <property type="match status" value="1"/>
</dbReference>
<protein>
    <submittedName>
        <fullName evidence="2">Gliding motility-associated-like protein</fullName>
    </submittedName>
</protein>
<dbReference type="InterPro" id="IPR013783">
    <property type="entry name" value="Ig-like_fold"/>
</dbReference>
<feature type="signal peptide" evidence="1">
    <location>
        <begin position="1"/>
        <end position="22"/>
    </location>
</feature>
<reference evidence="2 3" key="1">
    <citation type="submission" date="2019-03" db="EMBL/GenBank/DDBJ databases">
        <title>Genomic Encyclopedia of Archaeal and Bacterial Type Strains, Phase II (KMG-II): from individual species to whole genera.</title>
        <authorList>
            <person name="Goeker M."/>
        </authorList>
    </citation>
    <scope>NUCLEOTIDE SEQUENCE [LARGE SCALE GENOMIC DNA]</scope>
    <source>
        <strain evidence="2 3">DSM 19034</strain>
    </source>
</reference>
<dbReference type="EMBL" id="SNWM01000002">
    <property type="protein sequence ID" value="TDO22999.1"/>
    <property type="molecule type" value="Genomic_DNA"/>
</dbReference>
<keyword evidence="1" id="KW-0732">Signal</keyword>
<evidence type="ECO:0000256" key="1">
    <source>
        <dbReference type="SAM" id="SignalP"/>
    </source>
</evidence>
<proteinExistence type="predicted"/>
<feature type="chain" id="PRO_5020986582" evidence="1">
    <location>
        <begin position="23"/>
        <end position="638"/>
    </location>
</feature>
<dbReference type="AlphaFoldDB" id="A0A4R6ILI1"/>
<dbReference type="RefSeq" id="WP_133554827.1">
    <property type="nucleotide sequence ID" value="NZ_SNWM01000002.1"/>
</dbReference>
<dbReference type="OrthoDB" id="1652165at2"/>
<evidence type="ECO:0000313" key="3">
    <source>
        <dbReference type="Proteomes" id="UP000295499"/>
    </source>
</evidence>